<dbReference type="InterPro" id="IPR056119">
    <property type="entry name" value="DUF7702"/>
</dbReference>
<feature type="transmembrane region" description="Helical" evidence="2">
    <location>
        <begin position="112"/>
        <end position="132"/>
    </location>
</feature>
<feature type="transmembrane region" description="Helical" evidence="2">
    <location>
        <begin position="219"/>
        <end position="240"/>
    </location>
</feature>
<feature type="transmembrane region" description="Helical" evidence="2">
    <location>
        <begin position="67"/>
        <end position="91"/>
    </location>
</feature>
<comment type="caution">
    <text evidence="4">The sequence shown here is derived from an EMBL/GenBank/DDBJ whole genome shotgun (WGS) entry which is preliminary data.</text>
</comment>
<keyword evidence="2" id="KW-0812">Transmembrane</keyword>
<evidence type="ECO:0000259" key="3">
    <source>
        <dbReference type="Pfam" id="PF24800"/>
    </source>
</evidence>
<reference evidence="4 5" key="1">
    <citation type="submission" date="2019-06" db="EMBL/GenBank/DDBJ databases">
        <title>Genome Sequence of the Brown Rot Fungal Pathogen Monilinia laxa.</title>
        <authorList>
            <person name="De Miccolis Angelini R.M."/>
            <person name="Landi L."/>
            <person name="Abate D."/>
            <person name="Pollastro S."/>
            <person name="Romanazzi G."/>
            <person name="Faretra F."/>
        </authorList>
    </citation>
    <scope>NUCLEOTIDE SEQUENCE [LARGE SCALE GENOMIC DNA]</scope>
    <source>
        <strain evidence="4 5">Mlax316</strain>
    </source>
</reference>
<dbReference type="Proteomes" id="UP000326757">
    <property type="component" value="Unassembled WGS sequence"/>
</dbReference>
<evidence type="ECO:0000256" key="1">
    <source>
        <dbReference type="SAM" id="MobiDB-lite"/>
    </source>
</evidence>
<evidence type="ECO:0000313" key="4">
    <source>
        <dbReference type="EMBL" id="KAB8295932.1"/>
    </source>
</evidence>
<dbReference type="PANTHER" id="PTHR42109:SF2">
    <property type="entry name" value="INTEGRAL MEMBRANE PROTEIN"/>
    <property type="match status" value="1"/>
</dbReference>
<dbReference type="AlphaFoldDB" id="A0A5N6K1D7"/>
<keyword evidence="2" id="KW-1133">Transmembrane helix</keyword>
<name>A0A5N6K1D7_MONLA</name>
<dbReference type="EMBL" id="VIGI01000009">
    <property type="protein sequence ID" value="KAB8295932.1"/>
    <property type="molecule type" value="Genomic_DNA"/>
</dbReference>
<feature type="transmembrane region" description="Helical" evidence="2">
    <location>
        <begin position="152"/>
        <end position="170"/>
    </location>
</feature>
<accession>A0A5N6K1D7</accession>
<gene>
    <name evidence="4" type="ORF">EYC80_008752</name>
</gene>
<evidence type="ECO:0000256" key="2">
    <source>
        <dbReference type="SAM" id="Phobius"/>
    </source>
</evidence>
<feature type="domain" description="DUF7702" evidence="3">
    <location>
        <begin position="3"/>
        <end position="246"/>
    </location>
</feature>
<feature type="transmembrane region" description="Helical" evidence="2">
    <location>
        <begin position="14"/>
        <end position="33"/>
    </location>
</feature>
<protein>
    <recommendedName>
        <fullName evidence="3">DUF7702 domain-containing protein</fullName>
    </recommendedName>
</protein>
<keyword evidence="5" id="KW-1185">Reference proteome</keyword>
<dbReference type="PANTHER" id="PTHR42109">
    <property type="entry name" value="UNPLACED GENOMIC SCAFFOLD UM_SCAF_CONTIG_1.265, WHOLE GENOME SHOTGUN SEQUENCE"/>
    <property type="match status" value="1"/>
</dbReference>
<keyword evidence="2" id="KW-0472">Membrane</keyword>
<feature type="region of interest" description="Disordered" evidence="1">
    <location>
        <begin position="257"/>
        <end position="284"/>
    </location>
</feature>
<evidence type="ECO:0000313" key="5">
    <source>
        <dbReference type="Proteomes" id="UP000326757"/>
    </source>
</evidence>
<proteinExistence type="predicted"/>
<sequence length="322" mass="35421">MAIDYRNGVAIGELVVYIPSLILSIFLAFRHGFGRSSGWYFLIIFCLARIIGPCMSLAAISSPSVSIFTGALILQNVGLSPLILATLGLLSRVLQSINRNTRTFIQPRSLKLIEVFTLVGLILGIIGGINASDSYTTTGRWVPGTESKVSNILFIVSYVALLVITILTSFSISNAENGERRILLAIAIALPFLFVRLLYSILSTFVAHSTKFNSFTGSVTILLCVALLEELVIVVIYLGIGMTLKVQPKDRAVQGELQQVSQTSDSQKPLHQQRQTQRHGQKSGSGNLLLRIAKKTIIGRLVMAFVPEKEEDVEMQQHYVRR</sequence>
<feature type="compositionally biased region" description="Polar residues" evidence="1">
    <location>
        <begin position="257"/>
        <end position="275"/>
    </location>
</feature>
<dbReference type="Pfam" id="PF24800">
    <property type="entry name" value="DUF7702"/>
    <property type="match status" value="1"/>
</dbReference>
<feature type="transmembrane region" description="Helical" evidence="2">
    <location>
        <begin position="182"/>
        <end position="207"/>
    </location>
</feature>
<feature type="transmembrane region" description="Helical" evidence="2">
    <location>
        <begin position="40"/>
        <end position="61"/>
    </location>
</feature>
<dbReference type="OrthoDB" id="2560628at2759"/>
<organism evidence="4 5">
    <name type="scientific">Monilinia laxa</name>
    <name type="common">Brown rot fungus</name>
    <name type="synonym">Sclerotinia laxa</name>
    <dbReference type="NCBI Taxonomy" id="61186"/>
    <lineage>
        <taxon>Eukaryota</taxon>
        <taxon>Fungi</taxon>
        <taxon>Dikarya</taxon>
        <taxon>Ascomycota</taxon>
        <taxon>Pezizomycotina</taxon>
        <taxon>Leotiomycetes</taxon>
        <taxon>Helotiales</taxon>
        <taxon>Sclerotiniaceae</taxon>
        <taxon>Monilinia</taxon>
    </lineage>
</organism>